<keyword evidence="1" id="KW-0064">Aspartyl protease</keyword>
<organism evidence="4 5">
    <name type="scientific">Vitis vinifera</name>
    <name type="common">Grape</name>
    <dbReference type="NCBI Taxonomy" id="29760"/>
    <lineage>
        <taxon>Eukaryota</taxon>
        <taxon>Viridiplantae</taxon>
        <taxon>Streptophyta</taxon>
        <taxon>Embryophyta</taxon>
        <taxon>Tracheophyta</taxon>
        <taxon>Spermatophyta</taxon>
        <taxon>Magnoliopsida</taxon>
        <taxon>eudicotyledons</taxon>
        <taxon>Gunneridae</taxon>
        <taxon>Pentapetalae</taxon>
        <taxon>rosids</taxon>
        <taxon>Vitales</taxon>
        <taxon>Vitaceae</taxon>
        <taxon>Viteae</taxon>
        <taxon>Vitis</taxon>
    </lineage>
</organism>
<accession>A0A438HLQ5</accession>
<dbReference type="PANTHER" id="PTHR11439:SF486">
    <property type="entry name" value="RLK (RECEPTOR-LIKE KINASE) PROTEIN, PUTATIVE-RELATED"/>
    <property type="match status" value="1"/>
</dbReference>
<evidence type="ECO:0000256" key="1">
    <source>
        <dbReference type="ARBA" id="ARBA00022750"/>
    </source>
</evidence>
<dbReference type="PROSITE" id="PS50994">
    <property type="entry name" value="INTEGRASE"/>
    <property type="match status" value="1"/>
</dbReference>
<dbReference type="GO" id="GO:0003676">
    <property type="term" value="F:nucleic acid binding"/>
    <property type="evidence" value="ECO:0007669"/>
    <property type="project" value="InterPro"/>
</dbReference>
<evidence type="ECO:0000256" key="2">
    <source>
        <dbReference type="SAM" id="MobiDB-lite"/>
    </source>
</evidence>
<evidence type="ECO:0000259" key="3">
    <source>
        <dbReference type="PROSITE" id="PS50994"/>
    </source>
</evidence>
<dbReference type="Pfam" id="PF14244">
    <property type="entry name" value="Retrotran_gag_3"/>
    <property type="match status" value="1"/>
</dbReference>
<evidence type="ECO:0000313" key="4">
    <source>
        <dbReference type="EMBL" id="RVW85357.1"/>
    </source>
</evidence>
<dbReference type="CDD" id="cd09272">
    <property type="entry name" value="RNase_HI_RT_Ty1"/>
    <property type="match status" value="1"/>
</dbReference>
<dbReference type="InterPro" id="IPR001584">
    <property type="entry name" value="Integrase_cat-core"/>
</dbReference>
<dbReference type="SUPFAM" id="SSF56672">
    <property type="entry name" value="DNA/RNA polymerases"/>
    <property type="match status" value="1"/>
</dbReference>
<feature type="region of interest" description="Disordered" evidence="2">
    <location>
        <begin position="575"/>
        <end position="600"/>
    </location>
</feature>
<keyword evidence="1" id="KW-0378">Hydrolase</keyword>
<dbReference type="Pfam" id="PF22936">
    <property type="entry name" value="Pol_BBD"/>
    <property type="match status" value="1"/>
</dbReference>
<dbReference type="EMBL" id="QGNW01000205">
    <property type="protein sequence ID" value="RVW85357.1"/>
    <property type="molecule type" value="Genomic_DNA"/>
</dbReference>
<dbReference type="InterPro" id="IPR036397">
    <property type="entry name" value="RNaseH_sf"/>
</dbReference>
<reference evidence="4 5" key="1">
    <citation type="journal article" date="2018" name="PLoS Genet.">
        <title>Population sequencing reveals clonal diversity and ancestral inbreeding in the grapevine cultivar Chardonnay.</title>
        <authorList>
            <person name="Roach M.J."/>
            <person name="Johnson D.L."/>
            <person name="Bohlmann J."/>
            <person name="van Vuuren H.J."/>
            <person name="Jones S.J."/>
            <person name="Pretorius I.S."/>
            <person name="Schmidt S.A."/>
            <person name="Borneman A.R."/>
        </authorList>
    </citation>
    <scope>NUCLEOTIDE SEQUENCE [LARGE SCALE GENOMIC DNA]</scope>
    <source>
        <strain evidence="5">cv. Chardonnay</strain>
        <tissue evidence="4">Leaf</tissue>
    </source>
</reference>
<dbReference type="InterPro" id="IPR054722">
    <property type="entry name" value="PolX-like_BBD"/>
</dbReference>
<name>A0A438HLQ5_VITVI</name>
<dbReference type="AlphaFoldDB" id="A0A438HLQ5"/>
<comment type="caution">
    <text evidence="4">The sequence shown here is derived from an EMBL/GenBank/DDBJ whole genome shotgun (WGS) entry which is preliminary data.</text>
</comment>
<proteinExistence type="predicted"/>
<keyword evidence="1" id="KW-0645">Protease</keyword>
<feature type="compositionally biased region" description="Basic and acidic residues" evidence="2">
    <location>
        <begin position="261"/>
        <end position="272"/>
    </location>
</feature>
<dbReference type="PANTHER" id="PTHR11439">
    <property type="entry name" value="GAG-POL-RELATED RETROTRANSPOSON"/>
    <property type="match status" value="1"/>
</dbReference>
<gene>
    <name evidence="4" type="primary">POLX_959</name>
    <name evidence="4" type="ORF">CK203_045540</name>
</gene>
<dbReference type="Gene3D" id="3.30.420.10">
    <property type="entry name" value="Ribonuclease H-like superfamily/Ribonuclease H"/>
    <property type="match status" value="1"/>
</dbReference>
<dbReference type="InterPro" id="IPR013103">
    <property type="entry name" value="RVT_2"/>
</dbReference>
<dbReference type="InterPro" id="IPR029472">
    <property type="entry name" value="Copia-like_N"/>
</dbReference>
<dbReference type="SUPFAM" id="SSF53098">
    <property type="entry name" value="Ribonuclease H-like"/>
    <property type="match status" value="1"/>
</dbReference>
<dbReference type="InterPro" id="IPR012337">
    <property type="entry name" value="RNaseH-like_sf"/>
</dbReference>
<feature type="region of interest" description="Disordered" evidence="2">
    <location>
        <begin position="261"/>
        <end position="287"/>
    </location>
</feature>
<dbReference type="Proteomes" id="UP000288805">
    <property type="component" value="Unassembled WGS sequence"/>
</dbReference>
<evidence type="ECO:0000313" key="5">
    <source>
        <dbReference type="Proteomes" id="UP000288805"/>
    </source>
</evidence>
<sequence length="1145" mass="129870">MPKYGPAFGMATNSSSSTSDIIISSSSSSHQMKTSHLPIIAHKLNGQNYLQWSQSILMFIWGKEKDDYITGASAAPETTTSTYKKWIAENNMVMSWLVNFMTTNIGILHDLRQGNLTVTEYFNTLTRLWRQLDTFEVHNWNCVTDGLLYKKIVEGKRVFKFLLGLNKNLDEIRGRIMGVKPLPSLREAFSEVRREESRKNLMMGSHQQLNMAESSALKTQFAPFDNCQKIKGGRPWCDHCRKPGHSRETCWKIHGKPVDWKPRQPLEKEGRGNHVATDEQSPQPEASPFNKEQIEMLQKLLSLLLSVQSQTGSSSNQVIDFGTLAHKGNFLSAFTADGSLSKVAGTGSVVLSRDLTLNSVLLVPNLDCNLLSISKLTKEKRCITNFSSTHCEFQDLDSGKTIGNAEECSGLYILKERHDPQEQPQMTFGEFLAQEGIVYLSSCVDTPQQNGIAKRKNMHLLEVARSLMFSMNVPKLFWGQAVLTAAYLINRMPSRVLKFQTPCQTLLKSFSTTRLISTVPPKIFGCSVFVHINQQHRSKLDPSESPITTENHIPPESFNQPESIVDLWDKEHIQEETEEETLSQQTHETEPGPNLSKLPGVRSCTQHPIGKFISYDKLSPTFRAFTSSIIEIQVPRNIQEAFKYPKWKAAVDEEVRALEKNGTWEITDLPRGKKPVGCKWIFTVKYKVDGNVDRYKARLVAKGFTQSYGIDYQETFAPVAKLNIVRVLLSLAANLDWSLHQLDVKNAFLNGDLEEEVYMDIPAGLETTSNFNKVCRLRKSLYGLKQSPRAWFERFTKVVKGYGFVQCQSDHTLFVKHFPEGKLTIIIVYVDDIILTGDHEEKIDLLKKLLTKEFEIKDLGTLKYFLGIEIGRSKKGIAVSQRKYVLDLLNETGMLGCKPAETPMDTTVKLEESDGSAPVDKGRYQLLVGKLIYLSHTRPDIGFSVSVVSQFMNNPTEKHMTAVIRILRYLKMTPGKGLFFQRTTKKEIEIFSDADWAGSVTDRRSTSGYCSFVWGNLVTWRSKKQSVVARSSAKVEFRAMTQGIYEGIWLNRLLEELRFPLKHPMVLYCNNQAAISITKNPVHHDRTKHVEIDRHFIKERIEGVFKVNYTPTNCQTVDILTKALARVNFEDLTEKLGMINIYNAA</sequence>
<protein>
    <submittedName>
        <fullName evidence="4">Retrovirus-related Pol polyprotein from transposon TNT 1-94</fullName>
    </submittedName>
</protein>
<feature type="domain" description="Integrase catalytic" evidence="3">
    <location>
        <begin position="397"/>
        <end position="510"/>
    </location>
</feature>
<dbReference type="Pfam" id="PF07727">
    <property type="entry name" value="RVT_2"/>
    <property type="match status" value="1"/>
</dbReference>
<dbReference type="GO" id="GO:0015074">
    <property type="term" value="P:DNA integration"/>
    <property type="evidence" value="ECO:0007669"/>
    <property type="project" value="InterPro"/>
</dbReference>
<dbReference type="GO" id="GO:0004190">
    <property type="term" value="F:aspartic-type endopeptidase activity"/>
    <property type="evidence" value="ECO:0007669"/>
    <property type="project" value="UniProtKB-KW"/>
</dbReference>
<dbReference type="InterPro" id="IPR043502">
    <property type="entry name" value="DNA/RNA_pol_sf"/>
</dbReference>